<protein>
    <recommendedName>
        <fullName evidence="3">CD-NTase associated protein 4-like DNA endonuclease domain-containing protein</fullName>
    </recommendedName>
</protein>
<gene>
    <name evidence="1" type="ORF">CLPUN_52010</name>
</gene>
<dbReference type="STRING" id="29367.CLPUN_52010"/>
<dbReference type="RefSeq" id="WP_077850083.1">
    <property type="nucleotide sequence ID" value="NZ_LZZM01000238.1"/>
</dbReference>
<dbReference type="OrthoDB" id="6398223at2"/>
<organism evidence="1 2">
    <name type="scientific">Clostridium puniceum</name>
    <dbReference type="NCBI Taxonomy" id="29367"/>
    <lineage>
        <taxon>Bacteria</taxon>
        <taxon>Bacillati</taxon>
        <taxon>Bacillota</taxon>
        <taxon>Clostridia</taxon>
        <taxon>Eubacteriales</taxon>
        <taxon>Clostridiaceae</taxon>
        <taxon>Clostridium</taxon>
    </lineage>
</organism>
<dbReference type="Proteomes" id="UP000190890">
    <property type="component" value="Unassembled WGS sequence"/>
</dbReference>
<dbReference type="EMBL" id="LZZM01000238">
    <property type="protein sequence ID" value="OOM70593.1"/>
    <property type="molecule type" value="Genomic_DNA"/>
</dbReference>
<accession>A0A1S8SYV8</accession>
<evidence type="ECO:0000313" key="2">
    <source>
        <dbReference type="Proteomes" id="UP000190890"/>
    </source>
</evidence>
<proteinExistence type="predicted"/>
<evidence type="ECO:0000313" key="1">
    <source>
        <dbReference type="EMBL" id="OOM70593.1"/>
    </source>
</evidence>
<sequence length="343" mass="39568">MQYKIQSTEKLRPYGAENETKALFYLMGARQDSKEIYYFVVDVFNDLTGMSRLADKMWDLQSKGDKSPSPKTVGKELVTLYKNYLSSFEFEYYIIFLGGVSTTLRKDDTVVEFGISNVKDNAIIKMKEGLKEECSQKTYIDSSLITDDSINKFLEKILFVVVSGEKDEYVKGIIKLSDKVSPKRDVLIAIFNEVRDMQDSKKNIGVVEGKILQNPDEALNFGRHLKSNEITLLVLNRILNQSVINSRPPMAFIDILNSFPEERRKEILEDCQNNLARALFNVNEQEEFWRLLESIYCNVLENARDNIDLIYQNVDRSILKKCTDFDVLTVKYFISVVKDGIRV</sequence>
<evidence type="ECO:0008006" key="3">
    <source>
        <dbReference type="Google" id="ProtNLM"/>
    </source>
</evidence>
<reference evidence="1 2" key="1">
    <citation type="submission" date="2016-05" db="EMBL/GenBank/DDBJ databases">
        <title>Microbial solvent formation.</title>
        <authorList>
            <person name="Poehlein A."/>
            <person name="Montoya Solano J.D."/>
            <person name="Flitsch S."/>
            <person name="Krabben P."/>
            <person name="Duerre P."/>
            <person name="Daniel R."/>
        </authorList>
    </citation>
    <scope>NUCLEOTIDE SEQUENCE [LARGE SCALE GENOMIC DNA]</scope>
    <source>
        <strain evidence="1 2">DSM 2619</strain>
    </source>
</reference>
<name>A0A1S8SYV8_9CLOT</name>
<comment type="caution">
    <text evidence="1">The sequence shown here is derived from an EMBL/GenBank/DDBJ whole genome shotgun (WGS) entry which is preliminary data.</text>
</comment>
<dbReference type="AlphaFoldDB" id="A0A1S8SYV8"/>
<keyword evidence="2" id="KW-1185">Reference proteome</keyword>